<sequence>METLSVFLDVPLDTDTGVPLDVYRADPSPQKVCLGHAGCLTDHVDEVWIPPVVQRILLQIPQDPTLDHEYLPELGISGFTRAAVKLIIGKDSRALLQNRAGGIHTVGGPGALWLAAEFLHRWYKPTESAPATIYIAVPQLDDIGCIFEVAGFTDIRSYHYWDQIKLVVDTERFLEEMQNAPEGAIVFLHAPEEMGLGPQDWEKVAAVMKKRRLFPLFEIATQGLVSGNLDKDAWAVRYFVDNDFELLCAQSFSKIFGLYDERVGNLTVVTKDNETLIRIQSQIAKLIAMSWFCPTSLGGRVIAMVLTCPALRHEWIQSLQALVKRIMLIREKLKEKLRILGTPGSWEHLTAQSGVFSFIGLLPSEVEFLAKQKHIYLFPNGQINICSINSKNLDYVTQSIHEAVMATTLQDRQSVENTEKICPRFHQQDLPSESSSNN</sequence>
<comment type="subunit">
    <text evidence="3">Homodimer.</text>
</comment>
<evidence type="ECO:0000313" key="10">
    <source>
        <dbReference type="RefSeq" id="XP_020641805.2"/>
    </source>
</evidence>
<dbReference type="InParanoid" id="A0A6J0T499"/>
<dbReference type="PANTHER" id="PTHR11879:SF6">
    <property type="entry name" value="ASPARTATE AMINOTRANSFERASE, CYTOPLASMIC 2-RELATED"/>
    <property type="match status" value="1"/>
</dbReference>
<evidence type="ECO:0000256" key="1">
    <source>
        <dbReference type="ARBA" id="ARBA00001933"/>
    </source>
</evidence>
<proteinExistence type="inferred from homology"/>
<dbReference type="EC" id="2.6.1.1" evidence="4"/>
<dbReference type="GO" id="GO:0004069">
    <property type="term" value="F:L-aspartate:2-oxoglutarate aminotransferase activity"/>
    <property type="evidence" value="ECO:0007669"/>
    <property type="project" value="UniProtKB-EC"/>
</dbReference>
<evidence type="ECO:0000256" key="7">
    <source>
        <dbReference type="ARBA" id="ARBA00022898"/>
    </source>
</evidence>
<dbReference type="PRINTS" id="PR00799">
    <property type="entry name" value="TRANSAMINASE"/>
</dbReference>
<dbReference type="CTD" id="137362"/>
<organism evidence="9 10">
    <name type="scientific">Pogona vitticeps</name>
    <name type="common">central bearded dragon</name>
    <dbReference type="NCBI Taxonomy" id="103695"/>
    <lineage>
        <taxon>Eukaryota</taxon>
        <taxon>Metazoa</taxon>
        <taxon>Chordata</taxon>
        <taxon>Craniata</taxon>
        <taxon>Vertebrata</taxon>
        <taxon>Euteleostomi</taxon>
        <taxon>Lepidosauria</taxon>
        <taxon>Squamata</taxon>
        <taxon>Bifurcata</taxon>
        <taxon>Unidentata</taxon>
        <taxon>Episquamata</taxon>
        <taxon>Toxicofera</taxon>
        <taxon>Iguania</taxon>
        <taxon>Acrodonta</taxon>
        <taxon>Agamidae</taxon>
        <taxon>Amphibolurinae</taxon>
        <taxon>Pogona</taxon>
    </lineage>
</organism>
<dbReference type="OrthoDB" id="6752799at2759"/>
<protein>
    <recommendedName>
        <fullName evidence="4">aspartate transaminase</fullName>
        <ecNumber evidence="4">2.6.1.1</ecNumber>
    </recommendedName>
</protein>
<reference evidence="10" key="1">
    <citation type="submission" date="2025-08" db="UniProtKB">
        <authorList>
            <consortium name="RefSeq"/>
        </authorList>
    </citation>
    <scope>IDENTIFICATION</scope>
</reference>
<dbReference type="InterPro" id="IPR015421">
    <property type="entry name" value="PyrdxlP-dep_Trfase_major"/>
</dbReference>
<evidence type="ECO:0000256" key="5">
    <source>
        <dbReference type="ARBA" id="ARBA00022576"/>
    </source>
</evidence>
<dbReference type="PANTHER" id="PTHR11879">
    <property type="entry name" value="ASPARTATE AMINOTRANSFERASE"/>
    <property type="match status" value="1"/>
</dbReference>
<dbReference type="RefSeq" id="XP_020641805.2">
    <property type="nucleotide sequence ID" value="XM_020786146.2"/>
</dbReference>
<evidence type="ECO:0000256" key="4">
    <source>
        <dbReference type="ARBA" id="ARBA00012753"/>
    </source>
</evidence>
<dbReference type="InterPro" id="IPR004839">
    <property type="entry name" value="Aminotransferase_I/II_large"/>
</dbReference>
<evidence type="ECO:0000259" key="8">
    <source>
        <dbReference type="Pfam" id="PF00155"/>
    </source>
</evidence>
<dbReference type="GO" id="GO:0005829">
    <property type="term" value="C:cytosol"/>
    <property type="evidence" value="ECO:0007669"/>
    <property type="project" value="TreeGrafter"/>
</dbReference>
<accession>A0A6J0T499</accession>
<evidence type="ECO:0000313" key="9">
    <source>
        <dbReference type="Proteomes" id="UP001652642"/>
    </source>
</evidence>
<comment type="cofactor">
    <cofactor evidence="1">
        <name>pyridoxal 5'-phosphate</name>
        <dbReference type="ChEBI" id="CHEBI:597326"/>
    </cofactor>
</comment>
<dbReference type="GO" id="GO:0030170">
    <property type="term" value="F:pyridoxal phosphate binding"/>
    <property type="evidence" value="ECO:0007669"/>
    <property type="project" value="InterPro"/>
</dbReference>
<keyword evidence="5 10" id="KW-0032">Aminotransferase</keyword>
<dbReference type="Gene3D" id="3.90.1150.10">
    <property type="entry name" value="Aspartate Aminotransferase, domain 1"/>
    <property type="match status" value="1"/>
</dbReference>
<dbReference type="Proteomes" id="UP001652642">
    <property type="component" value="Chromosome 8"/>
</dbReference>
<dbReference type="GeneID" id="110075176"/>
<comment type="similarity">
    <text evidence="2">Belongs to the class-I pyridoxal-phosphate-dependent aminotransferase family.</text>
</comment>
<feature type="domain" description="Aminotransferase class I/classII large" evidence="8">
    <location>
        <begin position="66"/>
        <end position="400"/>
    </location>
</feature>
<dbReference type="KEGG" id="pvt:110075176"/>
<evidence type="ECO:0000256" key="6">
    <source>
        <dbReference type="ARBA" id="ARBA00022679"/>
    </source>
</evidence>
<dbReference type="Gene3D" id="3.40.640.10">
    <property type="entry name" value="Type I PLP-dependent aspartate aminotransferase-like (Major domain)"/>
    <property type="match status" value="1"/>
</dbReference>
<keyword evidence="6" id="KW-0808">Transferase</keyword>
<gene>
    <name evidence="10" type="primary">GOT1L1</name>
</gene>
<dbReference type="SUPFAM" id="SSF53383">
    <property type="entry name" value="PLP-dependent transferases"/>
    <property type="match status" value="1"/>
</dbReference>
<evidence type="ECO:0000256" key="3">
    <source>
        <dbReference type="ARBA" id="ARBA00011738"/>
    </source>
</evidence>
<evidence type="ECO:0000256" key="2">
    <source>
        <dbReference type="ARBA" id="ARBA00007441"/>
    </source>
</evidence>
<keyword evidence="9" id="KW-1185">Reference proteome</keyword>
<dbReference type="InterPro" id="IPR015424">
    <property type="entry name" value="PyrdxlP-dep_Trfase"/>
</dbReference>
<dbReference type="InterPro" id="IPR015422">
    <property type="entry name" value="PyrdxlP-dep_Trfase_small"/>
</dbReference>
<dbReference type="AlphaFoldDB" id="A0A6J0T499"/>
<keyword evidence="7" id="KW-0663">Pyridoxal phosphate</keyword>
<dbReference type="InterPro" id="IPR000796">
    <property type="entry name" value="Asp_trans"/>
</dbReference>
<name>A0A6J0T499_9SAUR</name>
<dbReference type="GO" id="GO:0006532">
    <property type="term" value="P:aspartate biosynthetic process"/>
    <property type="evidence" value="ECO:0007669"/>
    <property type="project" value="TreeGrafter"/>
</dbReference>
<dbReference type="Pfam" id="PF00155">
    <property type="entry name" value="Aminotran_1_2"/>
    <property type="match status" value="1"/>
</dbReference>